<organism evidence="1 2">
    <name type="scientific">Chiloscyllium punctatum</name>
    <name type="common">Brownbanded bambooshark</name>
    <name type="synonym">Hemiscyllium punctatum</name>
    <dbReference type="NCBI Taxonomy" id="137246"/>
    <lineage>
        <taxon>Eukaryota</taxon>
        <taxon>Metazoa</taxon>
        <taxon>Chordata</taxon>
        <taxon>Craniata</taxon>
        <taxon>Vertebrata</taxon>
        <taxon>Chondrichthyes</taxon>
        <taxon>Elasmobranchii</taxon>
        <taxon>Galeomorphii</taxon>
        <taxon>Galeoidea</taxon>
        <taxon>Orectolobiformes</taxon>
        <taxon>Hemiscylliidae</taxon>
        <taxon>Chiloscyllium</taxon>
    </lineage>
</organism>
<evidence type="ECO:0000313" key="1">
    <source>
        <dbReference type="EMBL" id="GCC25300.1"/>
    </source>
</evidence>
<dbReference type="AlphaFoldDB" id="A0A401S4H0"/>
<protein>
    <submittedName>
        <fullName evidence="1">Uncharacterized protein</fullName>
    </submittedName>
</protein>
<reference evidence="1 2" key="1">
    <citation type="journal article" date="2018" name="Nat. Ecol. Evol.">
        <title>Shark genomes provide insights into elasmobranch evolution and the origin of vertebrates.</title>
        <authorList>
            <person name="Hara Y"/>
            <person name="Yamaguchi K"/>
            <person name="Onimaru K"/>
            <person name="Kadota M"/>
            <person name="Koyanagi M"/>
            <person name="Keeley SD"/>
            <person name="Tatsumi K"/>
            <person name="Tanaka K"/>
            <person name="Motone F"/>
            <person name="Kageyama Y"/>
            <person name="Nozu R"/>
            <person name="Adachi N"/>
            <person name="Nishimura O"/>
            <person name="Nakagawa R"/>
            <person name="Tanegashima C"/>
            <person name="Kiyatake I"/>
            <person name="Matsumoto R"/>
            <person name="Murakumo K"/>
            <person name="Nishida K"/>
            <person name="Terakita A"/>
            <person name="Kuratani S"/>
            <person name="Sato K"/>
            <person name="Hyodo S Kuraku.S."/>
        </authorList>
    </citation>
    <scope>NUCLEOTIDE SEQUENCE [LARGE SCALE GENOMIC DNA]</scope>
</reference>
<evidence type="ECO:0000313" key="2">
    <source>
        <dbReference type="Proteomes" id="UP000287033"/>
    </source>
</evidence>
<name>A0A401S4H0_CHIPU</name>
<accession>A0A401S4H0</accession>
<sequence>MFCLPIGKRFIQQFYPSLSLNAKTGLFALHCGIHKFAACVKSPGEGYFIDQCLLHAGWNPAAEWCASVTLG</sequence>
<dbReference type="EMBL" id="BEZZ01000082">
    <property type="protein sequence ID" value="GCC25300.1"/>
    <property type="molecule type" value="Genomic_DNA"/>
</dbReference>
<comment type="caution">
    <text evidence="1">The sequence shown here is derived from an EMBL/GenBank/DDBJ whole genome shotgun (WGS) entry which is preliminary data.</text>
</comment>
<keyword evidence="2" id="KW-1185">Reference proteome</keyword>
<gene>
    <name evidence="1" type="ORF">chiPu_0003709</name>
</gene>
<proteinExistence type="predicted"/>
<dbReference type="Proteomes" id="UP000287033">
    <property type="component" value="Unassembled WGS sequence"/>
</dbReference>